<keyword evidence="3" id="KW-1185">Reference proteome</keyword>
<name>A0AAV0C686_9ASTE</name>
<dbReference type="PANTHER" id="PTHR34835:SF90">
    <property type="entry name" value="AMINOTRANSFERASE-LIKE PLANT MOBILE DOMAIN-CONTAINING PROTEIN"/>
    <property type="match status" value="1"/>
</dbReference>
<evidence type="ECO:0000313" key="3">
    <source>
        <dbReference type="Proteomes" id="UP001152523"/>
    </source>
</evidence>
<feature type="region of interest" description="Disordered" evidence="1">
    <location>
        <begin position="1"/>
        <end position="37"/>
    </location>
</feature>
<reference evidence="2" key="1">
    <citation type="submission" date="2022-07" db="EMBL/GenBank/DDBJ databases">
        <authorList>
            <person name="Macas J."/>
            <person name="Novak P."/>
            <person name="Neumann P."/>
        </authorList>
    </citation>
    <scope>NUCLEOTIDE SEQUENCE</scope>
</reference>
<comment type="caution">
    <text evidence="2">The sequence shown here is derived from an EMBL/GenBank/DDBJ whole genome shotgun (WGS) entry which is preliminary data.</text>
</comment>
<feature type="region of interest" description="Disordered" evidence="1">
    <location>
        <begin position="52"/>
        <end position="122"/>
    </location>
</feature>
<sequence length="338" mass="37185">MERRKTRSSGKREQALREKSNEASMEGAMSINNASKTVPEAVVETAVGLRACTSGPSGVEKVVVDGGGEEGTGASKEELCVRKDANLKKRKRDGKQKVSNKDVDGCTDSDDDFASPKEDRKVPRKVMETEVNAIQTRCSPRLLVKAMKAMNEDQKKAVRDIGFGGLLNLEISQLPSRMASWVVENFNPRNCTIRLAEGASMHISEEDVARVFGLPIGGKHIVPQKNHEPSIILKEWRAIFKKDGRKITPADICDAMLLCDKGGIWFVRHFIVLVVTLIFDSGSNGYAHPLITPESSPRRVCSRTCFTRLLPLKVFSKVFHASLVVMCSTLSCPDLSSP</sequence>
<dbReference type="Proteomes" id="UP001152523">
    <property type="component" value="Unassembled WGS sequence"/>
</dbReference>
<feature type="compositionally biased region" description="Basic and acidic residues" evidence="1">
    <location>
        <begin position="95"/>
        <end position="104"/>
    </location>
</feature>
<protein>
    <submittedName>
        <fullName evidence="2">Uncharacterized protein</fullName>
    </submittedName>
</protein>
<dbReference type="PANTHER" id="PTHR34835">
    <property type="entry name" value="OS07G0283600 PROTEIN-RELATED"/>
    <property type="match status" value="1"/>
</dbReference>
<dbReference type="EMBL" id="CAMAPF010000016">
    <property type="protein sequence ID" value="CAH9069682.1"/>
    <property type="molecule type" value="Genomic_DNA"/>
</dbReference>
<gene>
    <name evidence="2" type="ORF">CEPIT_LOCUS3167</name>
</gene>
<feature type="compositionally biased region" description="Basic and acidic residues" evidence="1">
    <location>
        <begin position="75"/>
        <end position="87"/>
    </location>
</feature>
<proteinExistence type="predicted"/>
<feature type="compositionally biased region" description="Basic and acidic residues" evidence="1">
    <location>
        <begin position="10"/>
        <end position="21"/>
    </location>
</feature>
<evidence type="ECO:0000313" key="2">
    <source>
        <dbReference type="EMBL" id="CAH9069682.1"/>
    </source>
</evidence>
<evidence type="ECO:0000256" key="1">
    <source>
        <dbReference type="SAM" id="MobiDB-lite"/>
    </source>
</evidence>
<organism evidence="2 3">
    <name type="scientific">Cuscuta epithymum</name>
    <dbReference type="NCBI Taxonomy" id="186058"/>
    <lineage>
        <taxon>Eukaryota</taxon>
        <taxon>Viridiplantae</taxon>
        <taxon>Streptophyta</taxon>
        <taxon>Embryophyta</taxon>
        <taxon>Tracheophyta</taxon>
        <taxon>Spermatophyta</taxon>
        <taxon>Magnoliopsida</taxon>
        <taxon>eudicotyledons</taxon>
        <taxon>Gunneridae</taxon>
        <taxon>Pentapetalae</taxon>
        <taxon>asterids</taxon>
        <taxon>lamiids</taxon>
        <taxon>Solanales</taxon>
        <taxon>Convolvulaceae</taxon>
        <taxon>Cuscuteae</taxon>
        <taxon>Cuscuta</taxon>
        <taxon>Cuscuta subgen. Cuscuta</taxon>
    </lineage>
</organism>
<dbReference type="AlphaFoldDB" id="A0AAV0C686"/>
<accession>A0AAV0C686</accession>